<feature type="compositionally biased region" description="Basic and acidic residues" evidence="1">
    <location>
        <begin position="87"/>
        <end position="108"/>
    </location>
</feature>
<feature type="region of interest" description="Disordered" evidence="1">
    <location>
        <begin position="322"/>
        <end position="343"/>
    </location>
</feature>
<feature type="region of interest" description="Disordered" evidence="1">
    <location>
        <begin position="1436"/>
        <end position="1531"/>
    </location>
</feature>
<feature type="compositionally biased region" description="Basic and acidic residues" evidence="1">
    <location>
        <begin position="406"/>
        <end position="419"/>
    </location>
</feature>
<evidence type="ECO:0000313" key="2">
    <source>
        <dbReference type="EMBL" id="CAL1288081.1"/>
    </source>
</evidence>
<dbReference type="EMBL" id="CAXIEN010000225">
    <property type="protein sequence ID" value="CAL1288081.1"/>
    <property type="molecule type" value="Genomic_DNA"/>
</dbReference>
<proteinExistence type="predicted"/>
<feature type="compositionally biased region" description="Basic and acidic residues" evidence="1">
    <location>
        <begin position="122"/>
        <end position="148"/>
    </location>
</feature>
<feature type="region of interest" description="Disordered" evidence="1">
    <location>
        <begin position="1638"/>
        <end position="1674"/>
    </location>
</feature>
<protein>
    <submittedName>
        <fullName evidence="2">Uncharacterized protein</fullName>
    </submittedName>
</protein>
<feature type="compositionally biased region" description="Basic and acidic residues" evidence="1">
    <location>
        <begin position="666"/>
        <end position="679"/>
    </location>
</feature>
<evidence type="ECO:0000313" key="3">
    <source>
        <dbReference type="Proteomes" id="UP001497382"/>
    </source>
</evidence>
<feature type="region of interest" description="Disordered" evidence="1">
    <location>
        <begin position="406"/>
        <end position="433"/>
    </location>
</feature>
<feature type="compositionally biased region" description="Basic and acidic residues" evidence="1">
    <location>
        <begin position="156"/>
        <end position="168"/>
    </location>
</feature>
<organism evidence="2 3">
    <name type="scientific">Larinioides sclopetarius</name>
    <dbReference type="NCBI Taxonomy" id="280406"/>
    <lineage>
        <taxon>Eukaryota</taxon>
        <taxon>Metazoa</taxon>
        <taxon>Ecdysozoa</taxon>
        <taxon>Arthropoda</taxon>
        <taxon>Chelicerata</taxon>
        <taxon>Arachnida</taxon>
        <taxon>Araneae</taxon>
        <taxon>Araneomorphae</taxon>
        <taxon>Entelegynae</taxon>
        <taxon>Araneoidea</taxon>
        <taxon>Araneidae</taxon>
        <taxon>Larinioides</taxon>
    </lineage>
</organism>
<feature type="compositionally biased region" description="Polar residues" evidence="1">
    <location>
        <begin position="356"/>
        <end position="369"/>
    </location>
</feature>
<feature type="region of interest" description="Disordered" evidence="1">
    <location>
        <begin position="356"/>
        <end position="376"/>
    </location>
</feature>
<accession>A0AAV2AWX2</accession>
<reference evidence="2 3" key="1">
    <citation type="submission" date="2024-04" db="EMBL/GenBank/DDBJ databases">
        <authorList>
            <person name="Rising A."/>
            <person name="Reimegard J."/>
            <person name="Sonavane S."/>
            <person name="Akerstrom W."/>
            <person name="Nylinder S."/>
            <person name="Hedman E."/>
            <person name="Kallberg Y."/>
        </authorList>
    </citation>
    <scope>NUCLEOTIDE SEQUENCE [LARGE SCALE GENOMIC DNA]</scope>
</reference>
<comment type="caution">
    <text evidence="2">The sequence shown here is derived from an EMBL/GenBank/DDBJ whole genome shotgun (WGS) entry which is preliminary data.</text>
</comment>
<feature type="compositionally biased region" description="Polar residues" evidence="1">
    <location>
        <begin position="617"/>
        <end position="629"/>
    </location>
</feature>
<feature type="compositionally biased region" description="Low complexity" evidence="1">
    <location>
        <begin position="325"/>
        <end position="340"/>
    </location>
</feature>
<feature type="compositionally biased region" description="Polar residues" evidence="1">
    <location>
        <begin position="1466"/>
        <end position="1481"/>
    </location>
</feature>
<feature type="compositionally biased region" description="Low complexity" evidence="1">
    <location>
        <begin position="1579"/>
        <end position="1590"/>
    </location>
</feature>
<feature type="compositionally biased region" description="Polar residues" evidence="1">
    <location>
        <begin position="1490"/>
        <end position="1514"/>
    </location>
</feature>
<keyword evidence="3" id="KW-1185">Reference proteome</keyword>
<evidence type="ECO:0000256" key="1">
    <source>
        <dbReference type="SAM" id="MobiDB-lite"/>
    </source>
</evidence>
<sequence length="1967" mass="219165">MRLGKRNTPLDHELPKHCHVYLERLSESELSMLENKTAKRRGRKRKGEELKHHPPLPSKRGRPPAQIASNLETPPEHEGITANKPDTNVHKPRETRHSRQDNEKRKDFAASNRTKNQTVENETTKEISKHKDKIPGRDDRSTKHENVEKSGFSMHFRKEGTNSVKSDDGQTSKSWVRFGFDIYAKTFKNYLYALILNENDMKSEISQRNLEPMLITLDDVANESLVKWILEVSLNIKDISLEDQWVTVKNAAMEAEKQVSIESQNSKNITRLLKKRLPPEGFYFFPQKTPEIPPSDFVKEVEPINDGASTSTKDVCDERGNLQISSSEANRNSSKASNKSPVLEKDTITVQVIDTVPSNEREATTSSTFHPGIPKSVNDIAKEDQFETVKNAAMEAEEALLKFQKPEDENKMSGKRMAEESVNFPPTKTPRLSPTAFVETARPISDGEPSSSQEICNERERFQTNSGEANRNSPKTLIPSLLEEITSTFEAINTNQFDVPTNEREAATSSNLKSNLMKPVNEITTQQEPDASPLSDDDIVITDLVIVKVPEINDTKTSVEKFENCDKIQELSNECNNDTGLEGNEQQENLCATQKASNKSPVLQKDTSTVQVIDTVPSSEREATTSSTFHPGIPKPVNDIAKEDQLETVKNAAMEAEEALLKFQKPEGENKRSGKRMAEESVNFPPTKTPMWSPTAFFEATRPIGDGEPSSSEEICNERERFQTSSSEANRNFPKTLIPSLLEEITTNQFDVPTNEMEAATSSNLKSNIIEPVNEITTQQEHDSSPLPDDDIVIPNLVIVKVPEINETKTSVENLENCDKIQELSNECNNDIGLEGNEQQESLCATQKASDKSPVLEKDTSTVQVIDTVPTSEREATISSTFHPGIPKPVNDTAKEDQLEAVKNAAMEAEEVFLKFQKPEDENKMPGKRIAEESINFPPTKTPRLSPTAFVETARPIGDGEPSSSQEICNERERFQTSSGEANRNSPKTLIPSLLEEITTNQFDVPTNEMEAATSSNLKSNIMKPVNEITTQQEHDASPLPDDDIVITNLLIVKVPEINETKTSLENLENCDKIQELSNECNNDIGLEGNEQQESLCTTQKLDTISIVEEVSMTSVKVDEASEFNVSENLETSKQQEGIYTMHCLNRTTDSVIIEKTFNEIQIFEKNLERNKKPLKPANGYNIIRNDTEQENLTDNEKAQETFSSTIEPSDIKFKEDCDLSMLIDIHGTSEEKKELAFTSDIEEKTSSFIENSIITNNISDKLCINNTSENSNQFCISKSEEINDTKPSQIPGENNVIKTLLDECIQFAENQVISHVERNEAIITEIQTNYVGESPRPAFDLRFIQDAAEARNSSLEIIPTAGENSLSVNSSTNDEEICQLMNDVLANVVKTGICYNPQLPCTTSDMASNNNNAEGNEETVPLNISMRVNSTDEALQPPLDEANHPSSDEANCPSLDTALRPSSDEALQSPSHETLHSPSDGTLRPSSDEALQSPSHETLNSPSDETLRPSSDQAFRPPSDQANRPSSDEKALQLVKETSSEVVSLTKTQAYIDARTAFPCSISDLKSNLDIPEEERTSSPTSASTSDSSFLLINSSTDGKESNSLFIKTPENTVSVIETTSSCKFQTSTHLSFDMESVHETTEENTDLLPADISKHKNSPSEESSTSGDKLSGFVNNTSQNLIFMAEIESPNLISDIKSVHSTPEEKDSSSPAAVSTPDERPDDDKILLEDSNNADFPHLTEEREKISSTGNVSAVDKKMCRDIVEEIIKDIENGCIEKQLNENMNVDKISNASLKNESGVKEDKLEVESAKQNFTSVNGSNEKYKPKYKGTLFSEDNKINCDEHRSQVYEVISDGEKDEDKNGEDDVSPCKSLDIFVRPEIPEGVFILKSDCLGYLNELKQTIDDKDGFKSDYSGSRLAQESKLRDIAKKIKDKRREIKKTKKNSHKLSNGGKKGFFWRGFDFDF</sequence>
<feature type="region of interest" description="Disordered" evidence="1">
    <location>
        <begin position="25"/>
        <end position="168"/>
    </location>
</feature>
<dbReference type="Proteomes" id="UP001497382">
    <property type="component" value="Unassembled WGS sequence"/>
</dbReference>
<feature type="compositionally biased region" description="Polar residues" evidence="1">
    <location>
        <begin position="111"/>
        <end position="121"/>
    </location>
</feature>
<name>A0AAV2AWX2_9ARAC</name>
<feature type="region of interest" description="Disordered" evidence="1">
    <location>
        <begin position="617"/>
        <end position="638"/>
    </location>
</feature>
<feature type="region of interest" description="Disordered" evidence="1">
    <location>
        <begin position="1701"/>
        <end position="1738"/>
    </location>
</feature>
<feature type="compositionally biased region" description="Basic and acidic residues" evidence="1">
    <location>
        <begin position="1719"/>
        <end position="1730"/>
    </location>
</feature>
<feature type="region of interest" description="Disordered" evidence="1">
    <location>
        <begin position="1570"/>
        <end position="1590"/>
    </location>
</feature>
<gene>
    <name evidence="2" type="ORF">LARSCL_LOCUS15150</name>
</gene>
<feature type="compositionally biased region" description="Polar residues" evidence="1">
    <location>
        <begin position="1662"/>
        <end position="1674"/>
    </location>
</feature>
<feature type="region of interest" description="Disordered" evidence="1">
    <location>
        <begin position="666"/>
        <end position="693"/>
    </location>
</feature>